<accession>A0ABY2YSC5</accession>
<dbReference type="PANTHER" id="PTHR40066">
    <property type="entry name" value="UPF0473 PROTEIN CBO2561/CLC_2432"/>
    <property type="match status" value="1"/>
</dbReference>
<keyword evidence="4" id="KW-1185">Reference proteome</keyword>
<protein>
    <recommendedName>
        <fullName evidence="2">UPF0473 protein DY048_06385</fullName>
    </recommendedName>
</protein>
<evidence type="ECO:0000256" key="1">
    <source>
        <dbReference type="ARBA" id="ARBA00008439"/>
    </source>
</evidence>
<sequence length="100" mass="11508">MNNEEQTQQITMVDENGNEELYDVLFTFQSEDYGKSYILLYPVGKSDDDEVNIEAYVLPDDDDPTDPQGGDLRTIDSDEEWDMVESVLNTFLAKDDDKKE</sequence>
<evidence type="ECO:0000256" key="2">
    <source>
        <dbReference type="HAMAP-Rule" id="MF_01448"/>
    </source>
</evidence>
<dbReference type="NCBIfam" id="NF010217">
    <property type="entry name" value="PRK13678.1-4"/>
    <property type="match status" value="1"/>
</dbReference>
<proteinExistence type="inferred from homology"/>
<dbReference type="PANTHER" id="PTHR40066:SF1">
    <property type="entry name" value="UPF0473 PROTEIN CBO2561_CLC_2432"/>
    <property type="match status" value="1"/>
</dbReference>
<organism evidence="3 4">
    <name type="scientific">Apilactobacillus timberlakei</name>
    <dbReference type="NCBI Taxonomy" id="2008380"/>
    <lineage>
        <taxon>Bacteria</taxon>
        <taxon>Bacillati</taxon>
        <taxon>Bacillota</taxon>
        <taxon>Bacilli</taxon>
        <taxon>Lactobacillales</taxon>
        <taxon>Lactobacillaceae</taxon>
        <taxon>Apilactobacillus</taxon>
    </lineage>
</organism>
<dbReference type="HAMAP" id="MF_01448">
    <property type="entry name" value="UPF0473"/>
    <property type="match status" value="1"/>
</dbReference>
<dbReference type="InterPro" id="IPR009711">
    <property type="entry name" value="UPF0473"/>
</dbReference>
<evidence type="ECO:0000313" key="3">
    <source>
        <dbReference type="EMBL" id="TPR13527.1"/>
    </source>
</evidence>
<reference evidence="3 4" key="1">
    <citation type="submission" date="2018-08" db="EMBL/GenBank/DDBJ databases">
        <title>Comparative genomics of wild bee and flower associated Lactobacillus reveals potential adaptation to the bee host.</title>
        <authorList>
            <person name="Vuong H.Q."/>
            <person name="Mcfrederick Q.S."/>
        </authorList>
    </citation>
    <scope>NUCLEOTIDE SEQUENCE [LARGE SCALE GENOMIC DNA]</scope>
    <source>
        <strain evidence="3 4">HV_04</strain>
    </source>
</reference>
<comment type="similarity">
    <text evidence="1 2">Belongs to the UPF0473 family.</text>
</comment>
<dbReference type="Proteomes" id="UP000767392">
    <property type="component" value="Unassembled WGS sequence"/>
</dbReference>
<dbReference type="Pfam" id="PF06949">
    <property type="entry name" value="DUF1292"/>
    <property type="match status" value="1"/>
</dbReference>
<dbReference type="EMBL" id="QUAM01000004">
    <property type="protein sequence ID" value="TPR13527.1"/>
    <property type="molecule type" value="Genomic_DNA"/>
</dbReference>
<name>A0ABY2YSC5_9LACO</name>
<gene>
    <name evidence="3" type="ORF">DY048_06385</name>
</gene>
<evidence type="ECO:0000313" key="4">
    <source>
        <dbReference type="Proteomes" id="UP000767392"/>
    </source>
</evidence>
<comment type="caution">
    <text evidence="3">The sequence shown here is derived from an EMBL/GenBank/DDBJ whole genome shotgun (WGS) entry which is preliminary data.</text>
</comment>
<dbReference type="RefSeq" id="WP_105988272.1">
    <property type="nucleotide sequence ID" value="NZ_POST01000004.1"/>
</dbReference>